<name>A0A084EQC5_SPHYA</name>
<feature type="transmembrane region" description="Helical" evidence="1">
    <location>
        <begin position="16"/>
        <end position="38"/>
    </location>
</feature>
<organism evidence="2 3">
    <name type="scientific">Sphingobium yanoikuyae</name>
    <name type="common">Sphingomonas yanoikuyae</name>
    <dbReference type="NCBI Taxonomy" id="13690"/>
    <lineage>
        <taxon>Bacteria</taxon>
        <taxon>Pseudomonadati</taxon>
        <taxon>Pseudomonadota</taxon>
        <taxon>Alphaproteobacteria</taxon>
        <taxon>Sphingomonadales</taxon>
        <taxon>Sphingomonadaceae</taxon>
        <taxon>Sphingobium</taxon>
    </lineage>
</organism>
<proteinExistence type="predicted"/>
<dbReference type="PANTHER" id="PTHR34219">
    <property type="entry name" value="IRON-REGULATED INNER MEMBRANE PROTEIN-RELATED"/>
    <property type="match status" value="1"/>
</dbReference>
<sequence>MKLPTDVVKMYKEVHGWVGIISGLCLFIAFYAGALTMFELPLQRWASPPPTLAPAPSLERTPELVAKVLATHPQAAKGYDINLVIDAAHPARMTWMVRGEADEHGGGQRYYASLAPDGALQVESQGPSEVAQLIDVLHQQVGLPFDHEISMPIMGAIALLYTIALVSGLVVLLPSLVSDLFALRIGRNVKRMWLDVHNVLGLFSLPFHIIMALTAVVFAFHDQFYGAQGLAFGGGAERARPSLSAPAEGPPPATLTPAQIIARVREQAPGFTPETLVYGQGRGGLPALRVQGSDARYGLRAPTYGMAGIDPQTGAITGTDYMPGMQDSWSATITSFFALHFGNFGGNTIRWAYFLLGLAGAFLFYTGNLLWVESRRKKERKAGAVEQTRATRILGALTVGVPMGSIAGISVTLAAAKLLGSHASYGMHSVIYYALFLIAAGWALARGAARSGVELAILGAVAMLCIPAASLIAGTGWYDAPALMLVDLTAVLLAVLLFLSSRVAARRAAAGPRDSIWSTIRPVADPG</sequence>
<keyword evidence="1" id="KW-0472">Membrane</keyword>
<evidence type="ECO:0000256" key="1">
    <source>
        <dbReference type="SAM" id="Phobius"/>
    </source>
</evidence>
<dbReference type="InterPro" id="IPR005625">
    <property type="entry name" value="PepSY-ass_TM"/>
</dbReference>
<gene>
    <name evidence="2" type="ORF">CP98_01372</name>
</gene>
<dbReference type="eggNOG" id="COG3182">
    <property type="taxonomic scope" value="Bacteria"/>
</dbReference>
<dbReference type="AlphaFoldDB" id="A0A084EQC5"/>
<dbReference type="PATRIC" id="fig|13690.10.peg.1416"/>
<feature type="transmembrane region" description="Helical" evidence="1">
    <location>
        <begin position="480"/>
        <end position="499"/>
    </location>
</feature>
<reference evidence="2 3" key="1">
    <citation type="submission" date="2014-03" db="EMBL/GenBank/DDBJ databases">
        <title>Genome sequence of Sphingobium yanoikuyae B1.</title>
        <authorList>
            <person name="Gan H.M."/>
            <person name="Gan H.Y."/>
            <person name="Savka M.A."/>
        </authorList>
    </citation>
    <scope>NUCLEOTIDE SEQUENCE [LARGE SCALE GENOMIC DNA]</scope>
    <source>
        <strain evidence="2 3">B1</strain>
    </source>
</reference>
<keyword evidence="1" id="KW-1133">Transmembrane helix</keyword>
<dbReference type="Pfam" id="PF03929">
    <property type="entry name" value="PepSY_TM"/>
    <property type="match status" value="1"/>
</dbReference>
<feature type="transmembrane region" description="Helical" evidence="1">
    <location>
        <begin position="425"/>
        <end position="445"/>
    </location>
</feature>
<feature type="transmembrane region" description="Helical" evidence="1">
    <location>
        <begin position="153"/>
        <end position="177"/>
    </location>
</feature>
<feature type="transmembrane region" description="Helical" evidence="1">
    <location>
        <begin position="393"/>
        <end position="419"/>
    </location>
</feature>
<dbReference type="RefSeq" id="WP_037518156.1">
    <property type="nucleotide sequence ID" value="NZ_JGVR01000005.1"/>
</dbReference>
<evidence type="ECO:0000313" key="3">
    <source>
        <dbReference type="Proteomes" id="UP000028534"/>
    </source>
</evidence>
<feature type="transmembrane region" description="Helical" evidence="1">
    <location>
        <begin position="452"/>
        <end position="474"/>
    </location>
</feature>
<dbReference type="PANTHER" id="PTHR34219:SF9">
    <property type="entry name" value="IRON-REGULATED INNER MEMBRANE PROTEIN"/>
    <property type="match status" value="1"/>
</dbReference>
<evidence type="ECO:0000313" key="2">
    <source>
        <dbReference type="EMBL" id="KEZ20167.1"/>
    </source>
</evidence>
<keyword evidence="1" id="KW-0812">Transmembrane</keyword>
<dbReference type="EMBL" id="JGVR01000005">
    <property type="protein sequence ID" value="KEZ20167.1"/>
    <property type="molecule type" value="Genomic_DNA"/>
</dbReference>
<accession>A0A084EQC5</accession>
<feature type="transmembrane region" description="Helical" evidence="1">
    <location>
        <begin position="351"/>
        <end position="372"/>
    </location>
</feature>
<feature type="transmembrane region" description="Helical" evidence="1">
    <location>
        <begin position="198"/>
        <end position="220"/>
    </location>
</feature>
<protein>
    <submittedName>
        <fullName evidence="2">PepSY-associated TM helix domain protein</fullName>
    </submittedName>
</protein>
<dbReference type="Proteomes" id="UP000028534">
    <property type="component" value="Unassembled WGS sequence"/>
</dbReference>
<comment type="caution">
    <text evidence="2">The sequence shown here is derived from an EMBL/GenBank/DDBJ whole genome shotgun (WGS) entry which is preliminary data.</text>
</comment>